<dbReference type="GO" id="GO:0006357">
    <property type="term" value="P:regulation of transcription by RNA polymerase II"/>
    <property type="evidence" value="ECO:0007669"/>
    <property type="project" value="TreeGrafter"/>
</dbReference>
<feature type="domain" description="PHD-type" evidence="9">
    <location>
        <begin position="432"/>
        <end position="482"/>
    </location>
</feature>
<feature type="region of interest" description="Disordered" evidence="8">
    <location>
        <begin position="883"/>
        <end position="903"/>
    </location>
</feature>
<feature type="region of interest" description="Disordered" evidence="8">
    <location>
        <begin position="398"/>
        <end position="432"/>
    </location>
</feature>
<keyword evidence="6" id="KW-0539">Nucleus</keyword>
<dbReference type="RefSeq" id="XP_062679348.1">
    <property type="nucleotide sequence ID" value="XM_062827138.1"/>
</dbReference>
<feature type="compositionally biased region" description="Polar residues" evidence="8">
    <location>
        <begin position="172"/>
        <end position="208"/>
    </location>
</feature>
<dbReference type="InterPro" id="IPR011011">
    <property type="entry name" value="Znf_FYVE_PHD"/>
</dbReference>
<comment type="subcellular location">
    <subcellularLocation>
        <location evidence="1">Nucleus</location>
    </subcellularLocation>
</comment>
<dbReference type="Gene3D" id="3.30.40.10">
    <property type="entry name" value="Zinc/RING finger domain, C3HC4 (zinc finger)"/>
    <property type="match status" value="2"/>
</dbReference>
<keyword evidence="3" id="KW-0677">Repeat</keyword>
<evidence type="ECO:0000256" key="7">
    <source>
        <dbReference type="PROSITE-ProRule" id="PRU00146"/>
    </source>
</evidence>
<evidence type="ECO:0000256" key="3">
    <source>
        <dbReference type="ARBA" id="ARBA00022737"/>
    </source>
</evidence>
<organism evidence="11 12">
    <name type="scientific">Neurospora tetraspora</name>
    <dbReference type="NCBI Taxonomy" id="94610"/>
    <lineage>
        <taxon>Eukaryota</taxon>
        <taxon>Fungi</taxon>
        <taxon>Dikarya</taxon>
        <taxon>Ascomycota</taxon>
        <taxon>Pezizomycotina</taxon>
        <taxon>Sordariomycetes</taxon>
        <taxon>Sordariomycetidae</taxon>
        <taxon>Sordariales</taxon>
        <taxon>Sordariaceae</taxon>
        <taxon>Neurospora</taxon>
    </lineage>
</organism>
<evidence type="ECO:0000313" key="12">
    <source>
        <dbReference type="Proteomes" id="UP001278500"/>
    </source>
</evidence>
<dbReference type="InterPro" id="IPR019542">
    <property type="entry name" value="Enhancer_polycomb-like_N"/>
</dbReference>
<dbReference type="GeneID" id="87864292"/>
<feature type="compositionally biased region" description="Basic residues" evidence="8">
    <location>
        <begin position="1236"/>
        <end position="1258"/>
    </location>
</feature>
<dbReference type="PROSITE" id="PS50016">
    <property type="entry name" value="ZF_PHD_2"/>
    <property type="match status" value="1"/>
</dbReference>
<dbReference type="CDD" id="cd15670">
    <property type="entry name" value="ePHD_BRPF"/>
    <property type="match status" value="1"/>
</dbReference>
<dbReference type="PANTHER" id="PTHR13793:SF107">
    <property type="entry name" value="BROMODOMAIN-CONTAINING PROTEIN HOMOLOG"/>
    <property type="match status" value="1"/>
</dbReference>
<dbReference type="Proteomes" id="UP001278500">
    <property type="component" value="Unassembled WGS sequence"/>
</dbReference>
<evidence type="ECO:0000256" key="8">
    <source>
        <dbReference type="SAM" id="MobiDB-lite"/>
    </source>
</evidence>
<evidence type="ECO:0000256" key="5">
    <source>
        <dbReference type="ARBA" id="ARBA00022833"/>
    </source>
</evidence>
<dbReference type="InterPro" id="IPR050701">
    <property type="entry name" value="Histone_Mod_Regulator"/>
</dbReference>
<dbReference type="CDD" id="cd15492">
    <property type="entry name" value="PHD_BRPF_JADE_like"/>
    <property type="match status" value="1"/>
</dbReference>
<dbReference type="FunFam" id="3.30.40.10:FF:000008">
    <property type="entry name" value="Bromodomain containing 1, isoform CRA_a"/>
    <property type="match status" value="1"/>
</dbReference>
<dbReference type="InterPro" id="IPR019786">
    <property type="entry name" value="Zinc_finger_PHD-type_CS"/>
</dbReference>
<feature type="region of interest" description="Disordered" evidence="8">
    <location>
        <begin position="987"/>
        <end position="1131"/>
    </location>
</feature>
<dbReference type="Pfam" id="PF13831">
    <property type="entry name" value="PHD_2"/>
    <property type="match status" value="1"/>
</dbReference>
<feature type="compositionally biased region" description="Polar residues" evidence="8">
    <location>
        <begin position="1031"/>
        <end position="1054"/>
    </location>
</feature>
<feature type="compositionally biased region" description="Polar residues" evidence="8">
    <location>
        <begin position="1097"/>
        <end position="1127"/>
    </location>
</feature>
<evidence type="ECO:0000259" key="10">
    <source>
        <dbReference type="PROSITE" id="PS51805"/>
    </source>
</evidence>
<feature type="region of interest" description="Disordered" evidence="8">
    <location>
        <begin position="1"/>
        <end position="98"/>
    </location>
</feature>
<dbReference type="Pfam" id="PF13832">
    <property type="entry name" value="zf-HC5HC2H_2"/>
    <property type="match status" value="1"/>
</dbReference>
<evidence type="ECO:0000259" key="9">
    <source>
        <dbReference type="PROSITE" id="PS50016"/>
    </source>
</evidence>
<evidence type="ECO:0008006" key="13">
    <source>
        <dbReference type="Google" id="ProtNLM"/>
    </source>
</evidence>
<dbReference type="InterPro" id="IPR034732">
    <property type="entry name" value="EPHD"/>
</dbReference>
<dbReference type="PANTHER" id="PTHR13793">
    <property type="entry name" value="PHD FINGER PROTEINS"/>
    <property type="match status" value="1"/>
</dbReference>
<keyword evidence="12" id="KW-1185">Reference proteome</keyword>
<dbReference type="InterPro" id="IPR019787">
    <property type="entry name" value="Znf_PHD-finger"/>
</dbReference>
<sequence length="1258" mass="138181">MAPVPSTPRRRPQSRPKARSRAGGSATTSRSKRHASGAPATEPPLKKRRYVPGGPGGGGRFIDEDGVETPAEPSGSASRVRTSAAHASPSVFPKRERSTRIRTAVNRDKLDDMQYSSAAAVVAAVVQSEGYKPREERGWEEFHPNLDIEGTFMVFQADEVDGILREAPPTPAVQQQQLGGQENGATTPTKSTNNNIASTDAPNATPSGQDRPLLVGSVTDTPSRRRPLRPTRESSSLYANRPLDFGITPKTPKVLPIHNQTPKERLDLKQPSYRKTDRIALFESKTFGQARYVDKSMSNVGYQESDNFIRSDRKLIKATDANVEEDIDPSTITQPNGEATHTSAGAVGRVEYDMDEQDDMWLETLNRRRKDSNLDTITREIFEITITKIEKEWHALEKRIPKPNPKPPQTHRPRSSSAAAVNGEPQTGEEQDSKCAICDDGDCENTNAIVFCDGCDLAVHQECYGVPFIPEGQWLCRKCQLIGRGIPTCIFCPNTDGAFKQTNSSKWAHLLCAMWIPEVSLGNHTFMEPVMEVEKVPKNRWKLVCYICNQKMGACIQCSNKNCFQAFHVTCARRSRLYLKMKNSQGALAVLEGGLPLKAYCDKHCPQDYAKENDVVQATKDAKRFYKRAMKGRIWADSQASALQLAATHRHAITEHPPDESQMTGAKVSAVLGENKNGQPGKPIWKLPSGAPIIPQAVYDLVESALARFTILKRKDFVAEACRYWTLKREARRGAALLKRLQLQMETFSSMELTRRNFAAMGPSGKTRLARRIEFARTLLKDLEHLKALSEEIVQREASKLEAVEMERDFVDSCYFPVYEMLIPVLQKAVQSDRDVFAKGLSELQDKMDKRYYTTTLQFTHDLCQVISAEINSAMNPHAGLDPDVEPSHASPTKHGANAEVKKRKQMGKRILKQVQPYLEAALQAEADICSKPYDALHQELEGMLDASLEVRQPTITVSSHDDVAAEDVEMTDAPEEGGQIIVADQSDGEADGEGDGDADDKVDAGANADDEPDEMDVDTSQKKADVGSIEVNTSSVDDAQKTNGTLSANQSVTGGEEKENHKQDPQQLQLPDGPTKDSGTPPSLPGEGPDHAANVPQLSHPQQQSGPLTPPQSNGSFGRDPTSNILTEGGVPTYLHGFQIEGTSVIEEQWPGREAVRSLSEELTDMDDEALKDLEFDVDEADTFTATPPNHVSVPLLPEEVAVEGGASSSKDAAVATVAVADTAAATLSAPSMTTRRRERANPARARKGVRTSARRR</sequence>
<feature type="region of interest" description="Disordered" evidence="8">
    <location>
        <begin position="1225"/>
        <end position="1258"/>
    </location>
</feature>
<name>A0AAE0JB32_9PEZI</name>
<feature type="compositionally biased region" description="Basic and acidic residues" evidence="8">
    <location>
        <begin position="1056"/>
        <end position="1065"/>
    </location>
</feature>
<dbReference type="PROSITE" id="PS01359">
    <property type="entry name" value="ZF_PHD_1"/>
    <property type="match status" value="1"/>
</dbReference>
<dbReference type="InterPro" id="IPR001965">
    <property type="entry name" value="Znf_PHD"/>
</dbReference>
<dbReference type="GO" id="GO:0005634">
    <property type="term" value="C:nucleus"/>
    <property type="evidence" value="ECO:0007669"/>
    <property type="project" value="UniProtKB-SubCell"/>
</dbReference>
<evidence type="ECO:0000256" key="6">
    <source>
        <dbReference type="ARBA" id="ARBA00023242"/>
    </source>
</evidence>
<comment type="caution">
    <text evidence="11">The sequence shown here is derived from an EMBL/GenBank/DDBJ whole genome shotgun (WGS) entry which is preliminary data.</text>
</comment>
<dbReference type="SUPFAM" id="SSF57903">
    <property type="entry name" value="FYVE/PHD zinc finger"/>
    <property type="match status" value="1"/>
</dbReference>
<protein>
    <recommendedName>
        <fullName evidence="13">PHD finger domain-containing protein</fullName>
    </recommendedName>
</protein>
<feature type="region of interest" description="Disordered" evidence="8">
    <location>
        <begin position="171"/>
        <end position="235"/>
    </location>
</feature>
<feature type="domain" description="PHD-type" evidence="10">
    <location>
        <begin position="486"/>
        <end position="605"/>
    </location>
</feature>
<dbReference type="GO" id="GO:0008270">
    <property type="term" value="F:zinc ion binding"/>
    <property type="evidence" value="ECO:0007669"/>
    <property type="project" value="UniProtKB-KW"/>
</dbReference>
<dbReference type="SMART" id="SM00249">
    <property type="entry name" value="PHD"/>
    <property type="match status" value="2"/>
</dbReference>
<accession>A0AAE0JB32</accession>
<evidence type="ECO:0000256" key="1">
    <source>
        <dbReference type="ARBA" id="ARBA00004123"/>
    </source>
</evidence>
<keyword evidence="2" id="KW-0479">Metal-binding</keyword>
<keyword evidence="5" id="KW-0862">Zinc</keyword>
<evidence type="ECO:0000313" key="11">
    <source>
        <dbReference type="EMBL" id="KAK3340406.1"/>
    </source>
</evidence>
<dbReference type="FunFam" id="3.30.40.10:FF:000007">
    <property type="entry name" value="Bromodomain containing 1, isoform CRA_b"/>
    <property type="match status" value="1"/>
</dbReference>
<feature type="compositionally biased region" description="Acidic residues" evidence="8">
    <location>
        <begin position="1009"/>
        <end position="1018"/>
    </location>
</feature>
<dbReference type="AlphaFoldDB" id="A0AAE0JB32"/>
<proteinExistence type="predicted"/>
<keyword evidence="4 7" id="KW-0863">Zinc-finger</keyword>
<reference evidence="11" key="1">
    <citation type="journal article" date="2023" name="Mol. Phylogenet. Evol.">
        <title>Genome-scale phylogeny and comparative genomics of the fungal order Sordariales.</title>
        <authorList>
            <person name="Hensen N."/>
            <person name="Bonometti L."/>
            <person name="Westerberg I."/>
            <person name="Brannstrom I.O."/>
            <person name="Guillou S."/>
            <person name="Cros-Aarteil S."/>
            <person name="Calhoun S."/>
            <person name="Haridas S."/>
            <person name="Kuo A."/>
            <person name="Mondo S."/>
            <person name="Pangilinan J."/>
            <person name="Riley R."/>
            <person name="LaButti K."/>
            <person name="Andreopoulos B."/>
            <person name="Lipzen A."/>
            <person name="Chen C."/>
            <person name="Yan M."/>
            <person name="Daum C."/>
            <person name="Ng V."/>
            <person name="Clum A."/>
            <person name="Steindorff A."/>
            <person name="Ohm R.A."/>
            <person name="Martin F."/>
            <person name="Silar P."/>
            <person name="Natvig D.O."/>
            <person name="Lalanne C."/>
            <person name="Gautier V."/>
            <person name="Ament-Velasquez S.L."/>
            <person name="Kruys A."/>
            <person name="Hutchinson M.I."/>
            <person name="Powell A.J."/>
            <person name="Barry K."/>
            <person name="Miller A.N."/>
            <person name="Grigoriev I.V."/>
            <person name="Debuchy R."/>
            <person name="Gladieux P."/>
            <person name="Hiltunen Thoren M."/>
            <person name="Johannesson H."/>
        </authorList>
    </citation>
    <scope>NUCLEOTIDE SEQUENCE</scope>
    <source>
        <strain evidence="11">CBS 560.94</strain>
    </source>
</reference>
<dbReference type="InterPro" id="IPR013083">
    <property type="entry name" value="Znf_RING/FYVE/PHD"/>
</dbReference>
<feature type="compositionally biased region" description="Basic residues" evidence="8">
    <location>
        <begin position="8"/>
        <end position="20"/>
    </location>
</feature>
<reference evidence="11" key="2">
    <citation type="submission" date="2023-06" db="EMBL/GenBank/DDBJ databases">
        <authorList>
            <consortium name="Lawrence Berkeley National Laboratory"/>
            <person name="Haridas S."/>
            <person name="Hensen N."/>
            <person name="Bonometti L."/>
            <person name="Westerberg I."/>
            <person name="Brannstrom I.O."/>
            <person name="Guillou S."/>
            <person name="Cros-Aarteil S."/>
            <person name="Calhoun S."/>
            <person name="Kuo A."/>
            <person name="Mondo S."/>
            <person name="Pangilinan J."/>
            <person name="Riley R."/>
            <person name="Labutti K."/>
            <person name="Andreopoulos B."/>
            <person name="Lipzen A."/>
            <person name="Chen C."/>
            <person name="Yanf M."/>
            <person name="Daum C."/>
            <person name="Ng V."/>
            <person name="Clum A."/>
            <person name="Steindorff A."/>
            <person name="Ohm R."/>
            <person name="Martin F."/>
            <person name="Silar P."/>
            <person name="Natvig D."/>
            <person name="Lalanne C."/>
            <person name="Gautier V."/>
            <person name="Ament-Velasquez S.L."/>
            <person name="Kruys A."/>
            <person name="Hutchinson M.I."/>
            <person name="Powell A.J."/>
            <person name="Barry K."/>
            <person name="Miller A.N."/>
            <person name="Grigoriev I.V."/>
            <person name="Debuchy R."/>
            <person name="Gladieux P."/>
            <person name="Thoren M.H."/>
            <person name="Johannesson H."/>
        </authorList>
    </citation>
    <scope>NUCLEOTIDE SEQUENCE</scope>
    <source>
        <strain evidence="11">CBS 560.94</strain>
    </source>
</reference>
<feature type="compositionally biased region" description="Acidic residues" evidence="8">
    <location>
        <begin position="987"/>
        <end position="1001"/>
    </location>
</feature>
<gene>
    <name evidence="11" type="ORF">B0H65DRAFT_472256</name>
</gene>
<dbReference type="EMBL" id="JAUEPP010000006">
    <property type="protein sequence ID" value="KAK3340406.1"/>
    <property type="molecule type" value="Genomic_DNA"/>
</dbReference>
<evidence type="ECO:0000256" key="4">
    <source>
        <dbReference type="ARBA" id="ARBA00022771"/>
    </source>
</evidence>
<dbReference type="PROSITE" id="PS51805">
    <property type="entry name" value="EPHD"/>
    <property type="match status" value="1"/>
</dbReference>
<dbReference type="Pfam" id="PF10513">
    <property type="entry name" value="EPL1"/>
    <property type="match status" value="1"/>
</dbReference>
<evidence type="ECO:0000256" key="2">
    <source>
        <dbReference type="ARBA" id="ARBA00022723"/>
    </source>
</evidence>